<dbReference type="Proteomes" id="UP000279994">
    <property type="component" value="Unassembled WGS sequence"/>
</dbReference>
<organism evidence="5 6">
    <name type="scientific">Nocardioides pocheonensis</name>
    <dbReference type="NCBI Taxonomy" id="661485"/>
    <lineage>
        <taxon>Bacteria</taxon>
        <taxon>Bacillati</taxon>
        <taxon>Actinomycetota</taxon>
        <taxon>Actinomycetes</taxon>
        <taxon>Propionibacteriales</taxon>
        <taxon>Nocardioidaceae</taxon>
        <taxon>Nocardioides</taxon>
    </lineage>
</organism>
<dbReference type="RefSeq" id="WP_123223275.1">
    <property type="nucleotide sequence ID" value="NZ_RJSF01000040.1"/>
</dbReference>
<dbReference type="GO" id="GO:0003824">
    <property type="term" value="F:catalytic activity"/>
    <property type="evidence" value="ECO:0007669"/>
    <property type="project" value="InterPro"/>
</dbReference>
<proteinExistence type="predicted"/>
<dbReference type="EMBL" id="RJSF01000040">
    <property type="protein sequence ID" value="RNM13869.1"/>
    <property type="molecule type" value="Genomic_DNA"/>
</dbReference>
<evidence type="ECO:0000313" key="5">
    <source>
        <dbReference type="EMBL" id="RNM13869.1"/>
    </source>
</evidence>
<dbReference type="Gene3D" id="3.30.428.10">
    <property type="entry name" value="HIT-like"/>
    <property type="match status" value="1"/>
</dbReference>
<dbReference type="InterPro" id="IPR001310">
    <property type="entry name" value="Histidine_triad_HIT"/>
</dbReference>
<evidence type="ECO:0000259" key="4">
    <source>
        <dbReference type="PROSITE" id="PS51084"/>
    </source>
</evidence>
<sequence length="116" mass="12439">MTADPDCLFCKIVAGEIPATVVHETDTTVAFRDLEPQAPTHVLVVPRSHYPNAAALADGEPDTAAHLFATAREIAEQDGLDGGYRLVFNTGADAHQTVFHVHMHVLGGRKMGWPPG</sequence>
<feature type="domain" description="HIT" evidence="4">
    <location>
        <begin position="8"/>
        <end position="116"/>
    </location>
</feature>
<evidence type="ECO:0000313" key="6">
    <source>
        <dbReference type="Proteomes" id="UP000279994"/>
    </source>
</evidence>
<reference evidence="5 6" key="1">
    <citation type="submission" date="2018-11" db="EMBL/GenBank/DDBJ databases">
        <authorList>
            <person name="Li F."/>
        </authorList>
    </citation>
    <scope>NUCLEOTIDE SEQUENCE [LARGE SCALE GENOMIC DNA]</scope>
    <source>
        <strain evidence="5 6">Gsoil 818</strain>
    </source>
</reference>
<dbReference type="OrthoDB" id="9784774at2"/>
<evidence type="ECO:0000256" key="2">
    <source>
        <dbReference type="PIRSR" id="PIRSR601310-3"/>
    </source>
</evidence>
<dbReference type="PANTHER" id="PTHR23089">
    <property type="entry name" value="HISTIDINE TRIAD HIT PROTEIN"/>
    <property type="match status" value="1"/>
</dbReference>
<dbReference type="PROSITE" id="PS51084">
    <property type="entry name" value="HIT_2"/>
    <property type="match status" value="1"/>
</dbReference>
<dbReference type="Pfam" id="PF01230">
    <property type="entry name" value="HIT"/>
    <property type="match status" value="1"/>
</dbReference>
<dbReference type="CDD" id="cd01276">
    <property type="entry name" value="PKCI_related"/>
    <property type="match status" value="1"/>
</dbReference>
<feature type="short sequence motif" description="Histidine triad motif" evidence="2 3">
    <location>
        <begin position="100"/>
        <end position="104"/>
    </location>
</feature>
<gene>
    <name evidence="5" type="ORF">EFL26_12990</name>
</gene>
<dbReference type="PRINTS" id="PR00332">
    <property type="entry name" value="HISTRIAD"/>
</dbReference>
<dbReference type="PROSITE" id="PS00892">
    <property type="entry name" value="HIT_1"/>
    <property type="match status" value="1"/>
</dbReference>
<name>A0A3N0GN81_9ACTN</name>
<keyword evidence="6" id="KW-1185">Reference proteome</keyword>
<evidence type="ECO:0000256" key="3">
    <source>
        <dbReference type="PROSITE-ProRule" id="PRU00464"/>
    </source>
</evidence>
<dbReference type="InterPro" id="IPR036265">
    <property type="entry name" value="HIT-like_sf"/>
</dbReference>
<protein>
    <submittedName>
        <fullName evidence="5">Histidine triad nucleotide-binding protein</fullName>
    </submittedName>
</protein>
<dbReference type="InterPro" id="IPR019808">
    <property type="entry name" value="Histidine_triad_CS"/>
</dbReference>
<evidence type="ECO:0000256" key="1">
    <source>
        <dbReference type="PIRSR" id="PIRSR601310-1"/>
    </source>
</evidence>
<feature type="active site" description="Tele-AMP-histidine intermediate" evidence="1">
    <location>
        <position position="102"/>
    </location>
</feature>
<dbReference type="InterPro" id="IPR011146">
    <property type="entry name" value="HIT-like"/>
</dbReference>
<comment type="caution">
    <text evidence="5">The sequence shown here is derived from an EMBL/GenBank/DDBJ whole genome shotgun (WGS) entry which is preliminary data.</text>
</comment>
<dbReference type="SUPFAM" id="SSF54197">
    <property type="entry name" value="HIT-like"/>
    <property type="match status" value="1"/>
</dbReference>
<dbReference type="AlphaFoldDB" id="A0A3N0GN81"/>
<accession>A0A3N0GN81</accession>